<dbReference type="InterPro" id="IPR003808">
    <property type="entry name" value="Fe-S_metab-assoc_dom"/>
</dbReference>
<dbReference type="Gene3D" id="3.90.1010.10">
    <property type="match status" value="1"/>
</dbReference>
<reference evidence="4 5" key="1">
    <citation type="submission" date="2019-03" db="EMBL/GenBank/DDBJ databases">
        <title>The complete genome sequence of Swingsia_sp. F3b2 LMG30590(T).</title>
        <authorList>
            <person name="Chua K.-O."/>
            <person name="Chan K.-G."/>
            <person name="See-Too W.-S."/>
        </authorList>
    </citation>
    <scope>NUCLEOTIDE SEQUENCE [LARGE SCALE GENOMIC DNA]</scope>
    <source>
        <strain evidence="4 5">F3b2</strain>
    </source>
</reference>
<name>A0A4Y6UAB4_9PROT</name>
<dbReference type="Pfam" id="PF02657">
    <property type="entry name" value="SufE"/>
    <property type="match status" value="1"/>
</dbReference>
<evidence type="ECO:0000256" key="1">
    <source>
        <dbReference type="ARBA" id="ARBA00010282"/>
    </source>
</evidence>
<evidence type="ECO:0000256" key="2">
    <source>
        <dbReference type="SAM" id="MobiDB-lite"/>
    </source>
</evidence>
<proteinExistence type="inferred from homology"/>
<evidence type="ECO:0000313" key="4">
    <source>
        <dbReference type="EMBL" id="QDH13085.1"/>
    </source>
</evidence>
<dbReference type="OrthoDB" id="9799320at2"/>
<protein>
    <submittedName>
        <fullName evidence="4">SufE family protein</fullName>
    </submittedName>
</protein>
<dbReference type="KEGG" id="swf:E3E12_01465"/>
<dbReference type="AlphaFoldDB" id="A0A4Y6UAB4"/>
<dbReference type="EMBL" id="CP038231">
    <property type="protein sequence ID" value="QDH13085.1"/>
    <property type="molecule type" value="Genomic_DNA"/>
</dbReference>
<dbReference type="SUPFAM" id="SSF82649">
    <property type="entry name" value="SufE/NifU"/>
    <property type="match status" value="1"/>
</dbReference>
<dbReference type="RefSeq" id="WP_141442729.1">
    <property type="nucleotide sequence ID" value="NZ_CP038231.1"/>
</dbReference>
<comment type="similarity">
    <text evidence="1">Belongs to the SufE family.</text>
</comment>
<accession>A0A4Y6UAB4</accession>
<gene>
    <name evidence="4" type="ORF">E3E12_01465</name>
</gene>
<evidence type="ECO:0000313" key="5">
    <source>
        <dbReference type="Proteomes" id="UP000318709"/>
    </source>
</evidence>
<dbReference type="Proteomes" id="UP000318709">
    <property type="component" value="Chromosome"/>
</dbReference>
<feature type="domain" description="Fe-S metabolism associated" evidence="3">
    <location>
        <begin position="48"/>
        <end position="165"/>
    </location>
</feature>
<evidence type="ECO:0000259" key="3">
    <source>
        <dbReference type="Pfam" id="PF02657"/>
    </source>
</evidence>
<sequence>MTDHASPTTHPSSLPSSAGGASAQSLPPWVVLPQEETAAEAITAIGDELALFDDWMQRYQYIIELGRTLPALPETFRNDAHRVPGCQSQVWLEIVEQDGAFFIGGASDAAIVQGLVALLLRVYSGRSAAEIEATKPDFLNRLGLVQALSSNRGNGVLAMAEVIRTRVGHALN</sequence>
<feature type="region of interest" description="Disordered" evidence="2">
    <location>
        <begin position="1"/>
        <end position="21"/>
    </location>
</feature>
<dbReference type="PANTHER" id="PTHR43597">
    <property type="entry name" value="SULFUR ACCEPTOR PROTEIN CSDE"/>
    <property type="match status" value="1"/>
</dbReference>
<keyword evidence="5" id="KW-1185">Reference proteome</keyword>
<dbReference type="PANTHER" id="PTHR43597:SF5">
    <property type="entry name" value="SUFE-LIKE PROTEIN 2, CHLOROPLASTIC"/>
    <property type="match status" value="1"/>
</dbReference>
<organism evidence="4 5">
    <name type="scientific">Formicincola oecophyllae</name>
    <dbReference type="NCBI Taxonomy" id="2558361"/>
    <lineage>
        <taxon>Bacteria</taxon>
        <taxon>Pseudomonadati</taxon>
        <taxon>Pseudomonadota</taxon>
        <taxon>Alphaproteobacteria</taxon>
        <taxon>Acetobacterales</taxon>
        <taxon>Acetobacteraceae</taxon>
        <taxon>Formicincola</taxon>
    </lineage>
</organism>